<dbReference type="SUPFAM" id="SSF53756">
    <property type="entry name" value="UDP-Glycosyltransferase/glycogen phosphorylase"/>
    <property type="match status" value="1"/>
</dbReference>
<name>A0A0D2JD08_9BACT</name>
<evidence type="ECO:0000259" key="4">
    <source>
        <dbReference type="Pfam" id="PF00534"/>
    </source>
</evidence>
<dbReference type="RefSeq" id="WP_044346149.1">
    <property type="nucleotide sequence ID" value="NZ_AZAC01000001.1"/>
</dbReference>
<organism evidence="5 6">
    <name type="scientific">Dethiosulfatarculus sandiegensis</name>
    <dbReference type="NCBI Taxonomy" id="1429043"/>
    <lineage>
        <taxon>Bacteria</taxon>
        <taxon>Pseudomonadati</taxon>
        <taxon>Thermodesulfobacteriota</taxon>
        <taxon>Desulfarculia</taxon>
        <taxon>Desulfarculales</taxon>
        <taxon>Desulfarculaceae</taxon>
        <taxon>Dethiosulfatarculus</taxon>
    </lineage>
</organism>
<dbReference type="Pfam" id="PF00534">
    <property type="entry name" value="Glycos_transf_1"/>
    <property type="match status" value="1"/>
</dbReference>
<keyword evidence="3" id="KW-0808">Transferase</keyword>
<dbReference type="STRING" id="1429043.X474_00930"/>
<dbReference type="InParanoid" id="A0A0D2JD08"/>
<protein>
    <recommendedName>
        <fullName evidence="4">Glycosyl transferase family 1 domain-containing protein</fullName>
    </recommendedName>
</protein>
<accession>A0A0D2JD08</accession>
<evidence type="ECO:0000256" key="3">
    <source>
        <dbReference type="ARBA" id="ARBA00022679"/>
    </source>
</evidence>
<dbReference type="OrthoDB" id="9767517at2"/>
<dbReference type="PANTHER" id="PTHR12526:SF640">
    <property type="entry name" value="COLANIC ACID BIOSYNTHESIS GLYCOSYLTRANSFERASE WCAL-RELATED"/>
    <property type="match status" value="1"/>
</dbReference>
<evidence type="ECO:0000256" key="2">
    <source>
        <dbReference type="ARBA" id="ARBA00022676"/>
    </source>
</evidence>
<dbReference type="CDD" id="cd03801">
    <property type="entry name" value="GT4_PimA-like"/>
    <property type="match status" value="1"/>
</dbReference>
<keyword evidence="2" id="KW-0328">Glycosyltransferase</keyword>
<dbReference type="InterPro" id="IPR001296">
    <property type="entry name" value="Glyco_trans_1"/>
</dbReference>
<dbReference type="EMBL" id="AZAC01000001">
    <property type="protein sequence ID" value="KIX16074.1"/>
    <property type="molecule type" value="Genomic_DNA"/>
</dbReference>
<evidence type="ECO:0000313" key="5">
    <source>
        <dbReference type="EMBL" id="KIX16074.1"/>
    </source>
</evidence>
<dbReference type="Proteomes" id="UP000032233">
    <property type="component" value="Unassembled WGS sequence"/>
</dbReference>
<dbReference type="AlphaFoldDB" id="A0A0D2JD08"/>
<dbReference type="GO" id="GO:0016757">
    <property type="term" value="F:glycosyltransferase activity"/>
    <property type="evidence" value="ECO:0007669"/>
    <property type="project" value="UniProtKB-KW"/>
</dbReference>
<dbReference type="PANTHER" id="PTHR12526">
    <property type="entry name" value="GLYCOSYLTRANSFERASE"/>
    <property type="match status" value="1"/>
</dbReference>
<keyword evidence="6" id="KW-1185">Reference proteome</keyword>
<dbReference type="Gene3D" id="3.40.50.2000">
    <property type="entry name" value="Glycogen Phosphorylase B"/>
    <property type="match status" value="2"/>
</dbReference>
<reference evidence="5 6" key="1">
    <citation type="submission" date="2013-11" db="EMBL/GenBank/DDBJ databases">
        <title>Metagenomic analysis of a methanogenic consortium involved in long chain n-alkane degradation.</title>
        <authorList>
            <person name="Davidova I.A."/>
            <person name="Callaghan A.V."/>
            <person name="Wawrik B."/>
            <person name="Pruitt S."/>
            <person name="Marks C."/>
            <person name="Duncan K.E."/>
            <person name="Suflita J.M."/>
        </authorList>
    </citation>
    <scope>NUCLEOTIDE SEQUENCE [LARGE SCALE GENOMIC DNA]</scope>
    <source>
        <strain evidence="5 6">SPR</strain>
    </source>
</reference>
<feature type="domain" description="Glycosyl transferase family 1" evidence="4">
    <location>
        <begin position="225"/>
        <end position="371"/>
    </location>
</feature>
<evidence type="ECO:0000256" key="1">
    <source>
        <dbReference type="ARBA" id="ARBA00009481"/>
    </source>
</evidence>
<comment type="caution">
    <text evidence="5">The sequence shown here is derived from an EMBL/GenBank/DDBJ whole genome shotgun (WGS) entry which is preliminary data.</text>
</comment>
<gene>
    <name evidence="5" type="ORF">X474_00930</name>
</gene>
<evidence type="ECO:0000313" key="6">
    <source>
        <dbReference type="Proteomes" id="UP000032233"/>
    </source>
</evidence>
<comment type="similarity">
    <text evidence="1">Belongs to the glycosyltransferase group 1 family. Glycosyltransferase 4 subfamily.</text>
</comment>
<proteinExistence type="inferred from homology"/>
<sequence>MQPERRLLILADRLSARGGADQHLLALIPELKLRYRTLLAVGRDDGTLQGPAKGRLGSYCRLKGLNRSGLNRRGKQGALRRLEKLVWQFNPDIIHMQNIMDPCLLKAVAATQKAVLTVQDHRLFCPGRGKLKKNLTLCFEPMGPDCLTCLEDLDYGSKMLELTQKRLQAARGMKAIIVLSRYMARELRKSWIKSGGAFPDPHVVPPFINKSTPALNKTRGGHHLLAGRMVRQKGIDVAVKARKLLKNPLPLIVAGAGPLQGVLQKSAQKEPENLIIKPWQSPNSLQNLLRNAVSLWLPSLWAEPFGIVGVEALAMGKPVVASNIGGVPDWLINGKNGLLVKPGDAKGLADAADQLSQNPALSAQLGEWGRKNVLSKYQLQNIIPKMLNIYEKVIQA</sequence>